<dbReference type="EMBL" id="JMQN01000016">
    <property type="protein sequence ID" value="KEA64454.1"/>
    <property type="molecule type" value="Genomic_DNA"/>
</dbReference>
<dbReference type="AlphaFoldDB" id="A0A081G0Z9"/>
<dbReference type="PATRIC" id="fig|1232683.4.peg.1338"/>
<dbReference type="OrthoDB" id="4963358at2"/>
<dbReference type="STRING" id="1232683.ADIMK_1358"/>
<accession>A0A081G0Z9</accession>
<keyword evidence="2" id="KW-1185">Reference proteome</keyword>
<gene>
    <name evidence="1" type="ORF">ADIMK_1358</name>
</gene>
<protein>
    <submittedName>
        <fullName evidence="1">Uncharacterized protein</fullName>
    </submittedName>
</protein>
<dbReference type="Proteomes" id="UP000028252">
    <property type="component" value="Unassembled WGS sequence"/>
</dbReference>
<sequence length="205" mass="22587">MTSPIHSGVVSWTGDNPGIYLKEQADGPWTGLATYFNIQYSPYGRGRGVLLLEEPDSEVGYPAVCNIMLSDNQDLARYLLDEFFSRFAAFRVSKATPSVAFLELTSAHSEGDTRDSYREYLSGDGLDVVMSWDKLGKPYAVDMPPEKGPTQKHEMYSLFIDAAEAGIEVNGKRLRGSVATRGFDGGTKSSAFLAFSETWIQMPSQ</sequence>
<reference evidence="1 2" key="1">
    <citation type="submission" date="2014-04" db="EMBL/GenBank/DDBJ databases">
        <title>Marinobacterium kochiensis sp. nov., isolated from sediment sample collected from Kochi backwaters in Kerala, India.</title>
        <authorList>
            <person name="Singh A."/>
            <person name="Pinnaka A.K."/>
        </authorList>
    </citation>
    <scope>NUCLEOTIDE SEQUENCE [LARGE SCALE GENOMIC DNA]</scope>
    <source>
        <strain evidence="1 2">AK27</strain>
    </source>
</reference>
<comment type="caution">
    <text evidence="1">The sequence shown here is derived from an EMBL/GenBank/DDBJ whole genome shotgun (WGS) entry which is preliminary data.</text>
</comment>
<dbReference type="RefSeq" id="WP_036185455.1">
    <property type="nucleotide sequence ID" value="NZ_JMQN01000016.1"/>
</dbReference>
<proteinExistence type="predicted"/>
<name>A0A081G0Z9_9GAMM</name>
<dbReference type="eggNOG" id="ENOG50316N0">
    <property type="taxonomic scope" value="Bacteria"/>
</dbReference>
<organism evidence="1 2">
    <name type="scientific">Marinobacterium lacunae</name>
    <dbReference type="NCBI Taxonomy" id="1232683"/>
    <lineage>
        <taxon>Bacteria</taxon>
        <taxon>Pseudomonadati</taxon>
        <taxon>Pseudomonadota</taxon>
        <taxon>Gammaproteobacteria</taxon>
        <taxon>Oceanospirillales</taxon>
        <taxon>Oceanospirillaceae</taxon>
        <taxon>Marinobacterium</taxon>
    </lineage>
</organism>
<evidence type="ECO:0000313" key="1">
    <source>
        <dbReference type="EMBL" id="KEA64454.1"/>
    </source>
</evidence>
<evidence type="ECO:0000313" key="2">
    <source>
        <dbReference type="Proteomes" id="UP000028252"/>
    </source>
</evidence>